<reference evidence="4" key="2">
    <citation type="submission" date="2017-06" db="EMBL/GenBank/DDBJ databases">
        <title>The pomegranate genome and the genomics of punicalagin biosynthesis.</title>
        <authorList>
            <person name="Xu C."/>
        </authorList>
    </citation>
    <scope>NUCLEOTIDE SEQUENCE [LARGE SCALE GENOMIC DNA]</scope>
    <source>
        <tissue evidence="4">Fresh leaf</tissue>
    </source>
</reference>
<dbReference type="PANTHER" id="PTHR46629">
    <property type="entry name" value="OS01G0917900 PROTEIN"/>
    <property type="match status" value="1"/>
</dbReference>
<dbReference type="InterPro" id="IPR001841">
    <property type="entry name" value="Znf_RING"/>
</dbReference>
<keyword evidence="1" id="KW-0862">Zinc</keyword>
<reference evidence="6" key="1">
    <citation type="journal article" date="2017" name="Plant J.">
        <title>The pomegranate (Punica granatum L.) genome and the genomics of punicalagin biosynthesis.</title>
        <authorList>
            <person name="Qin G."/>
            <person name="Xu C."/>
            <person name="Ming R."/>
            <person name="Tang H."/>
            <person name="Guyot R."/>
            <person name="Kramer E.M."/>
            <person name="Hu Y."/>
            <person name="Yi X."/>
            <person name="Qi Y."/>
            <person name="Xu X."/>
            <person name="Gao Z."/>
            <person name="Pan H."/>
            <person name="Jian J."/>
            <person name="Tian Y."/>
            <person name="Yue Z."/>
            <person name="Xu Y."/>
        </authorList>
    </citation>
    <scope>NUCLEOTIDE SEQUENCE [LARGE SCALE GENOMIC DNA]</scope>
    <source>
        <strain evidence="6">cv. Dabenzi</strain>
    </source>
</reference>
<feature type="region of interest" description="Disordered" evidence="2">
    <location>
        <begin position="1"/>
        <end position="58"/>
    </location>
</feature>
<reference evidence="5 7" key="3">
    <citation type="submission" date="2017-11" db="EMBL/GenBank/DDBJ databases">
        <title>De-novo sequencing of pomegranate (Punica granatum L.) genome.</title>
        <authorList>
            <person name="Akparov Z."/>
            <person name="Amiraslanov A."/>
            <person name="Hajiyeva S."/>
            <person name="Abbasov M."/>
            <person name="Kaur K."/>
            <person name="Hamwieh A."/>
            <person name="Solovyev V."/>
            <person name="Salamov A."/>
            <person name="Braich B."/>
            <person name="Kosarev P."/>
            <person name="Mahmoud A."/>
            <person name="Hajiyev E."/>
            <person name="Babayeva S."/>
            <person name="Izzatullayeva V."/>
            <person name="Mammadov A."/>
            <person name="Mammadov A."/>
            <person name="Sharifova S."/>
            <person name="Ojaghi J."/>
            <person name="Eynullazada K."/>
            <person name="Bayramov B."/>
            <person name="Abdulazimova A."/>
            <person name="Shahmuradov I."/>
        </authorList>
    </citation>
    <scope>NUCLEOTIDE SEQUENCE [LARGE SCALE GENOMIC DNA]</scope>
    <source>
        <strain evidence="5">AG2017</strain>
        <strain evidence="7">cv. AG2017</strain>
        <tissue evidence="5">Leaf</tissue>
    </source>
</reference>
<evidence type="ECO:0000313" key="6">
    <source>
        <dbReference type="Proteomes" id="UP000197138"/>
    </source>
</evidence>
<keyword evidence="7" id="KW-1185">Reference proteome</keyword>
<feature type="compositionally biased region" description="Polar residues" evidence="2">
    <location>
        <begin position="199"/>
        <end position="211"/>
    </location>
</feature>
<feature type="region of interest" description="Disordered" evidence="2">
    <location>
        <begin position="96"/>
        <end position="214"/>
    </location>
</feature>
<evidence type="ECO:0000256" key="1">
    <source>
        <dbReference type="PROSITE-ProRule" id="PRU00175"/>
    </source>
</evidence>
<feature type="compositionally biased region" description="Low complexity" evidence="2">
    <location>
        <begin position="7"/>
        <end position="16"/>
    </location>
</feature>
<dbReference type="Proteomes" id="UP000197138">
    <property type="component" value="Unassembled WGS sequence"/>
</dbReference>
<dbReference type="STRING" id="22663.A0A218XEX8"/>
<keyword evidence="1" id="KW-0479">Metal-binding</keyword>
<dbReference type="AlphaFoldDB" id="A0A218XEX8"/>
<dbReference type="SUPFAM" id="SSF57850">
    <property type="entry name" value="RING/U-box"/>
    <property type="match status" value="1"/>
</dbReference>
<dbReference type="Proteomes" id="UP000233551">
    <property type="component" value="Unassembled WGS sequence"/>
</dbReference>
<feature type="domain" description="RING-type" evidence="3">
    <location>
        <begin position="346"/>
        <end position="384"/>
    </location>
</feature>
<accession>A0A218XEX8</accession>
<protein>
    <recommendedName>
        <fullName evidence="3">RING-type domain-containing protein</fullName>
    </recommendedName>
</protein>
<evidence type="ECO:0000313" key="5">
    <source>
        <dbReference type="EMBL" id="PKI64810.1"/>
    </source>
</evidence>
<feature type="compositionally biased region" description="Polar residues" evidence="2">
    <location>
        <begin position="123"/>
        <end position="134"/>
    </location>
</feature>
<feature type="compositionally biased region" description="Basic and acidic residues" evidence="2">
    <location>
        <begin position="17"/>
        <end position="31"/>
    </location>
</feature>
<dbReference type="OrthoDB" id="1711136at2759"/>
<dbReference type="Gene3D" id="3.30.40.10">
    <property type="entry name" value="Zinc/RING finger domain, C3HC4 (zinc finger)"/>
    <property type="match status" value="1"/>
</dbReference>
<gene>
    <name evidence="4" type="ORF">CDL15_Pgr005292</name>
    <name evidence="5" type="ORF">CRG98_014806</name>
</gene>
<dbReference type="EMBL" id="MTKT01001941">
    <property type="protein sequence ID" value="OWM82892.1"/>
    <property type="molecule type" value="Genomic_DNA"/>
</dbReference>
<name>A0A218XEX8_PUNGR</name>
<dbReference type="GeneID" id="116187526"/>
<dbReference type="GO" id="GO:0008270">
    <property type="term" value="F:zinc ion binding"/>
    <property type="evidence" value="ECO:0007669"/>
    <property type="project" value="UniProtKB-KW"/>
</dbReference>
<dbReference type="Pfam" id="PF13920">
    <property type="entry name" value="zf-C3HC4_3"/>
    <property type="match status" value="1"/>
</dbReference>
<keyword evidence="1" id="KW-0863">Zinc-finger</keyword>
<feature type="region of interest" description="Disordered" evidence="2">
    <location>
        <begin position="310"/>
        <end position="336"/>
    </location>
</feature>
<organism evidence="4 6">
    <name type="scientific">Punica granatum</name>
    <name type="common">Pomegranate</name>
    <dbReference type="NCBI Taxonomy" id="22663"/>
    <lineage>
        <taxon>Eukaryota</taxon>
        <taxon>Viridiplantae</taxon>
        <taxon>Streptophyta</taxon>
        <taxon>Embryophyta</taxon>
        <taxon>Tracheophyta</taxon>
        <taxon>Spermatophyta</taxon>
        <taxon>Magnoliopsida</taxon>
        <taxon>eudicotyledons</taxon>
        <taxon>Gunneridae</taxon>
        <taxon>Pentapetalae</taxon>
        <taxon>rosids</taxon>
        <taxon>malvids</taxon>
        <taxon>Myrtales</taxon>
        <taxon>Lythraceae</taxon>
        <taxon>Punica</taxon>
    </lineage>
</organism>
<evidence type="ECO:0000256" key="2">
    <source>
        <dbReference type="SAM" id="MobiDB-lite"/>
    </source>
</evidence>
<proteinExistence type="predicted"/>
<feature type="compositionally biased region" description="Polar residues" evidence="2">
    <location>
        <begin position="107"/>
        <end position="116"/>
    </location>
</feature>
<evidence type="ECO:0000313" key="4">
    <source>
        <dbReference type="EMBL" id="OWM82892.1"/>
    </source>
</evidence>
<evidence type="ECO:0000259" key="3">
    <source>
        <dbReference type="PROSITE" id="PS50089"/>
    </source>
</evidence>
<evidence type="ECO:0000313" key="7">
    <source>
        <dbReference type="Proteomes" id="UP000233551"/>
    </source>
</evidence>
<comment type="caution">
    <text evidence="4">The sequence shown here is derived from an EMBL/GenBank/DDBJ whole genome shotgun (WGS) entry which is preliminary data.</text>
</comment>
<feature type="region of interest" description="Disordered" evidence="2">
    <location>
        <begin position="250"/>
        <end position="294"/>
    </location>
</feature>
<feature type="compositionally biased region" description="Low complexity" evidence="2">
    <location>
        <begin position="251"/>
        <end position="270"/>
    </location>
</feature>
<dbReference type="EMBL" id="PGOL01000793">
    <property type="protein sequence ID" value="PKI64810.1"/>
    <property type="molecule type" value="Genomic_DNA"/>
</dbReference>
<feature type="compositionally biased region" description="Acidic residues" evidence="2">
    <location>
        <begin position="320"/>
        <end position="336"/>
    </location>
</feature>
<dbReference type="PROSITE" id="PS50089">
    <property type="entry name" value="ZF_RING_2"/>
    <property type="match status" value="1"/>
</dbReference>
<dbReference type="InterPro" id="IPR013083">
    <property type="entry name" value="Znf_RING/FYVE/PHD"/>
</dbReference>
<sequence>MSATDGPPSLLSSFSFRSKEHPAAGSGRRDLAGLTLDAVLGTETPKPKPPPQLYPSPSQITRTLLDIIRDEEPDSSSYKSLVDHQDRKAWRNFKDRLKSRGRAGNAWTPSIPTPSSDGPIRNFRNQNSRHNSSARLHPYSSDGNAMDGEEGVRRVQFRDFPSQNSRPVMVRRGSTRIGSGELGDSDDPPGPATLRPQFSRHNSTRLGSSRSESARFLNHCESSLAPKDELSMEAEERLARLAMAEERQMSAREAAAAQEAAEAAAAAAAAAEEEDRDNGSGSGSEGSDKDEEQPVRMSLMDLLEETDKQMGWEGSKYMVGDDEDEDYDEYDEDDDEAEDGSYECSCCVCMVKHKGQPLVPCGHAYCKLCTKEMYVSRGNCPLCNDFIQEILTVF</sequence>